<evidence type="ECO:0000313" key="8">
    <source>
        <dbReference type="EMBL" id="SOD53542.1"/>
    </source>
</evidence>
<evidence type="ECO:0000313" key="9">
    <source>
        <dbReference type="Proteomes" id="UP000219374"/>
    </source>
</evidence>
<feature type="transmembrane region" description="Helical" evidence="7">
    <location>
        <begin position="60"/>
        <end position="82"/>
    </location>
</feature>
<dbReference type="Proteomes" id="UP000219374">
    <property type="component" value="Unassembled WGS sequence"/>
</dbReference>
<dbReference type="AlphaFoldDB" id="A0A286D4F8"/>
<feature type="transmembrane region" description="Helical" evidence="7">
    <location>
        <begin position="283"/>
        <end position="306"/>
    </location>
</feature>
<keyword evidence="9" id="KW-1185">Reference proteome</keyword>
<feature type="transmembrane region" description="Helical" evidence="7">
    <location>
        <begin position="168"/>
        <end position="188"/>
    </location>
</feature>
<feature type="transmembrane region" description="Helical" evidence="7">
    <location>
        <begin position="406"/>
        <end position="428"/>
    </location>
</feature>
<dbReference type="EMBL" id="OCND01000002">
    <property type="protein sequence ID" value="SOD53542.1"/>
    <property type="molecule type" value="Genomic_DNA"/>
</dbReference>
<evidence type="ECO:0000256" key="2">
    <source>
        <dbReference type="ARBA" id="ARBA00006434"/>
    </source>
</evidence>
<dbReference type="PROSITE" id="PS50283">
    <property type="entry name" value="NA_SOLUT_SYMP_3"/>
    <property type="match status" value="1"/>
</dbReference>
<evidence type="ECO:0000256" key="4">
    <source>
        <dbReference type="ARBA" id="ARBA00022989"/>
    </source>
</evidence>
<reference evidence="8 9" key="1">
    <citation type="submission" date="2017-09" db="EMBL/GenBank/DDBJ databases">
        <authorList>
            <person name="Ehlers B."/>
            <person name="Leendertz F.H."/>
        </authorList>
    </citation>
    <scope>NUCLEOTIDE SEQUENCE [LARGE SCALE GENOMIC DNA]</scope>
    <source>
        <strain evidence="8 9">CGMCC 1.10978</strain>
    </source>
</reference>
<feature type="transmembrane region" description="Helical" evidence="7">
    <location>
        <begin position="435"/>
        <end position="453"/>
    </location>
</feature>
<evidence type="ECO:0000256" key="3">
    <source>
        <dbReference type="ARBA" id="ARBA00022692"/>
    </source>
</evidence>
<dbReference type="PANTHER" id="PTHR11819">
    <property type="entry name" value="SOLUTE CARRIER FAMILY 5"/>
    <property type="match status" value="1"/>
</dbReference>
<protein>
    <submittedName>
        <fullName evidence="8">Solute:Na+ symporter, SSS family</fullName>
    </submittedName>
</protein>
<keyword evidence="5 7" id="KW-0472">Membrane</keyword>
<dbReference type="GO" id="GO:0005886">
    <property type="term" value="C:plasma membrane"/>
    <property type="evidence" value="ECO:0007669"/>
    <property type="project" value="TreeGrafter"/>
</dbReference>
<dbReference type="NCBIfam" id="TIGR00813">
    <property type="entry name" value="sss"/>
    <property type="match status" value="1"/>
</dbReference>
<feature type="transmembrane region" description="Helical" evidence="7">
    <location>
        <begin position="134"/>
        <end position="162"/>
    </location>
</feature>
<feature type="transmembrane region" description="Helical" evidence="7">
    <location>
        <begin position="502"/>
        <end position="527"/>
    </location>
</feature>
<feature type="transmembrane region" description="Helical" evidence="7">
    <location>
        <begin position="94"/>
        <end position="113"/>
    </location>
</feature>
<dbReference type="Pfam" id="PF00474">
    <property type="entry name" value="SSF"/>
    <property type="match status" value="1"/>
</dbReference>
<dbReference type="InterPro" id="IPR001734">
    <property type="entry name" value="Na/solute_symporter"/>
</dbReference>
<comment type="subcellular location">
    <subcellularLocation>
        <location evidence="1">Membrane</location>
        <topology evidence="1">Multi-pass membrane protein</topology>
    </subcellularLocation>
</comment>
<feature type="transmembrane region" description="Helical" evidence="7">
    <location>
        <begin position="200"/>
        <end position="224"/>
    </location>
</feature>
<feature type="transmembrane region" description="Helical" evidence="7">
    <location>
        <begin position="326"/>
        <end position="347"/>
    </location>
</feature>
<feature type="transmembrane region" description="Helical" evidence="7">
    <location>
        <begin position="244"/>
        <end position="262"/>
    </location>
</feature>
<name>A0A286D4F8_9GAMM</name>
<dbReference type="GO" id="GO:0005412">
    <property type="term" value="F:D-glucose:sodium symporter activity"/>
    <property type="evidence" value="ECO:0007669"/>
    <property type="project" value="TreeGrafter"/>
</dbReference>
<feature type="transmembrane region" description="Helical" evidence="7">
    <location>
        <begin position="20"/>
        <end position="39"/>
    </location>
</feature>
<dbReference type="Gene3D" id="1.20.1730.10">
    <property type="entry name" value="Sodium/glucose cotransporter"/>
    <property type="match status" value="1"/>
</dbReference>
<gene>
    <name evidence="8" type="ORF">SAMN06296416_102463</name>
</gene>
<accession>A0A286D4F8</accession>
<keyword evidence="4 7" id="KW-1133">Transmembrane helix</keyword>
<feature type="transmembrane region" description="Helical" evidence="7">
    <location>
        <begin position="374"/>
        <end position="394"/>
    </location>
</feature>
<keyword evidence="3 7" id="KW-0812">Transmembrane</keyword>
<sequence length="528" mass="56392">MFPWKGNPIDAGKMGALHTLDYVVLLTYVVILVVVCVRVSRRSPDSEDLFLAGRSLGAGMVGLSLFASNISSTTLIGLPGAAWSSGIAVANYEWMAALVLLFAARFVVPVLLGNRLVTVPELLEKRFDARMRKYLSAVTVFLAIVLDTAGSLYAGAVVLQVFFPQLPLAPTIAGIALFAGIYTAAGGLRAVVYTDALQSVVLLAGSALLAGMVFSEFDFSWQAMVAAVPADHLSLIRPLDDPDLPWLGTLIGLPILGFYYWTMNQYVSQRLLGARSIDAAAGGSLLAAALKLLPLFLMVLPGAMAVALLPDLQRGDEVFAQLVSRYAPAGVAGLILAGLLAAIMSSVDSALNSASTLIAIDFVQPRRPHMDTRALARLGRMLTLGLMALAALWAPQIDRFPGLFAYLQQTFAYVTPPLVAVFAMAMWNRRIGARAALYGTVSGHVLSLLWFVGSQLGWLTLHFTIVAGVLFALSCLAMAAWQIRFGGAPEPDRLAAVRQEASWRIAVPLRVGMAVCALLTAALVLSFW</sequence>
<dbReference type="PANTHER" id="PTHR11819:SF195">
    <property type="entry name" value="SODIUM_GLUCOSE COTRANSPORTER 4"/>
    <property type="match status" value="1"/>
</dbReference>
<evidence type="ECO:0000256" key="5">
    <source>
        <dbReference type="ARBA" id="ARBA00023136"/>
    </source>
</evidence>
<evidence type="ECO:0000256" key="6">
    <source>
        <dbReference type="RuleBase" id="RU362091"/>
    </source>
</evidence>
<dbReference type="InterPro" id="IPR038377">
    <property type="entry name" value="Na/Glc_symporter_sf"/>
</dbReference>
<comment type="similarity">
    <text evidence="2 6">Belongs to the sodium:solute symporter (SSF) (TC 2.A.21) family.</text>
</comment>
<evidence type="ECO:0000256" key="1">
    <source>
        <dbReference type="ARBA" id="ARBA00004141"/>
    </source>
</evidence>
<feature type="transmembrane region" description="Helical" evidence="7">
    <location>
        <begin position="459"/>
        <end position="481"/>
    </location>
</feature>
<proteinExistence type="inferred from homology"/>
<organism evidence="8 9">
    <name type="scientific">Pseudoxanthomonas wuyuanensis</name>
    <dbReference type="NCBI Taxonomy" id="1073196"/>
    <lineage>
        <taxon>Bacteria</taxon>
        <taxon>Pseudomonadati</taxon>
        <taxon>Pseudomonadota</taxon>
        <taxon>Gammaproteobacteria</taxon>
        <taxon>Lysobacterales</taxon>
        <taxon>Lysobacteraceae</taxon>
        <taxon>Pseudoxanthomonas</taxon>
    </lineage>
</organism>
<evidence type="ECO:0000256" key="7">
    <source>
        <dbReference type="SAM" id="Phobius"/>
    </source>
</evidence>